<dbReference type="InterPro" id="IPR006530">
    <property type="entry name" value="YD"/>
</dbReference>
<dbReference type="Pfam" id="PF05593">
    <property type="entry name" value="RHS_repeat"/>
    <property type="match status" value="2"/>
</dbReference>
<gene>
    <name evidence="2" type="ORF">BGK67_32260</name>
</gene>
<name>A0A1E5NZP5_9ACTN</name>
<sequence length="2025" mass="214332">MAARLSGTRVEALSERTESSTTWVNQDGSLTTEMSAGPVRFKDPATGSWRDVDVALAQAPDGSVASKAHPRGLKLAGRSGTKALSLKAAQEAPATDLVTLGSGDEAITLQWRGGLPAPKLDGTRAVYESAVPGADVVVEATRTGFEQFVEVKAKPEAGFGYTLPLKTKGLKVEQQPDGSVLFTDKKSNKTATMPAPVMWDATVDPVSGEHIRRAKVGMKVVKTKQGVDLVISPDAAFLADPATKYPVTVDPSTSTLGNLFDTYVQQGETVDWSNDTELDLGNPGTKNADGTWRTARSFVTWNTAPVADALISDAKLSLWNFHSGNTDCTAQPWEVWTANNASTASRWTNQPAMVTKMATSTETKGNPGCGSQPDGWINANVTSLVQHWSNNKWAHSGMGLRATDETNIKQWKRVNSANAASNVPKLTVTYNYRPRTGTKQEAGPPFFSYGGAYTVNTVTPILRDTFVDTNGDKIQGAYQIFDAVTDTQVGDVLRSAFVPSGQAAPVTVPAGVLTNGKTYKFRSSPYDGTHYNLGWSAWKTFTVDTTAPSAPTGLASTDYPSNAWIKGAGQAGTFTVPPPASDHNWLEWSIDGVTWTKVVTGGAAGAKSISVTPPKNGTHTLSVRTVDKADNKSETADYTFHAGPGGFVQPSEGTRTVSRVPLVAEADGSKYDKVSFSWRRSAADAWVQIPAGHVTAGGTPLSAWPAPMTNGKNAGLVWNATDTVSPDGTVQIKADFTGTGVTGSTDPVTVVVDRNADGATTTEIGPGTANLLTGDFRIAGTEETFFGVGATRNASSRRPGAGSADKGQVAIFGDEWVSGAVAETSQTGFTHIRKTSNTSLDVVMEDGTAVHFTAKTTAATTWEPEPGAEIWTLTGSFATKFDLLGADGTATEFGKVDPAAESWQVTSSGKSGAADTTTEVVSEAVTVDGKVLARPRLLIAPGNTVPAETCATTPSTKGCRLLEFVYPTTTTATSMAFGDFKGQLRQVRLWATAPGGSASVSTVVSEYTYDDAGRLRQAWDPRITPALKTEYSYDAAGRVTGLTPPGELPWSFTYGNAGGPAAGDGMLLKATRATLQQGSQTVTDGQASTSLVYNVPLTGATAPKGMGAGDVAAWGQIDAPTDATAVFPADSVPASHTGTALSAGSYARATVRYLNASGREVNTRDEAGSIDTTEFDRFGNAVRRLSAANRALALGATQAEKDRLTALGISALGTAERAELLSDRSVYSSDGTRTLETLSFLREATLEKAVTEGTTTVAAGTTVAVRPWTVNTYDEGRPTNGTAVIRNQVTSIVKSAQLRDMPTKQADARLTKNVYDWVKGVGTSSIEDPNGLAITQSTEFDSRGRAVKTLLPGSTGTDAAAVTTEYYTSGGTGACANRPEWVDQICRTAPAGAITGGGANPTGLPTKTFEYNLFGSITKITEVSNGTTRTTTSTYDTAGRLTNVAMTGGLGTQAPVSTTEHDPATGRVSKITSTTAGTITKAYDKLGRLVSYTDADGGTTSTEYDKLDRPVKVTDSAPSTVTFAYDHAKEPRGLATSMADSVAGTVTADYDVDGAVVKETLPGGYTMRQNLGSPGLPQQRTYTRDSDGTVVLTDAVTESVHGQRLTHTGGAGQTENQDYTYDAIGRLTKVADTYADVCTQRTYGFDKRSNRTSLNTVSGAPGADCPTTGGTTTTSAFDTADRIVDAGYIYDKFGRTTAMPGGTALTYYNNDFVEQQTSGNTRQTWALDPAQRIRSFKTESNASGTWTQTGAKTNHFAGDSDSPRWIVENTSGAVSRMVQSLAGSLAATTTGSGDVILQMSNLHGDVALALPLDVTKAPTALSADEYGKVREDVAATRYNWLGSAQRSSEALGGLMLMGARVYNPASGRFLQVDPVPGGSRNAYEYVGADPANAFDLDGRWSWSRTWYRSWGKLVAQVYIPGWGKSQGYVVATGYFNKRWTWRVKEYSHYAWGTATLLSAGIPYVGWIIALAIGGYGAWIQYTAHNAINRGNRCLAISAGATVWFHRYWKYVQGYSTYAYPWQYRC</sequence>
<dbReference type="STRING" id="36818.BGK67_32260"/>
<dbReference type="PANTHER" id="PTHR32305:SF15">
    <property type="entry name" value="PROTEIN RHSA-RELATED"/>
    <property type="match status" value="1"/>
</dbReference>
<evidence type="ECO:0000256" key="1">
    <source>
        <dbReference type="SAM" id="MobiDB-lite"/>
    </source>
</evidence>
<dbReference type="NCBIfam" id="NF033679">
    <property type="entry name" value="DNRLRE_dom"/>
    <property type="match status" value="1"/>
</dbReference>
<dbReference type="NCBIfam" id="TIGR03696">
    <property type="entry name" value="Rhs_assc_core"/>
    <property type="match status" value="1"/>
</dbReference>
<dbReference type="NCBIfam" id="TIGR01643">
    <property type="entry name" value="YD_repeat_2x"/>
    <property type="match status" value="1"/>
</dbReference>
<comment type="caution">
    <text evidence="2">The sequence shown here is derived from an EMBL/GenBank/DDBJ whole genome shotgun (WGS) entry which is preliminary data.</text>
</comment>
<dbReference type="Proteomes" id="UP000095705">
    <property type="component" value="Unassembled WGS sequence"/>
</dbReference>
<evidence type="ECO:0000313" key="2">
    <source>
        <dbReference type="EMBL" id="OEJ22255.1"/>
    </source>
</evidence>
<dbReference type="InterPro" id="IPR050708">
    <property type="entry name" value="T6SS_VgrG/RHS"/>
</dbReference>
<evidence type="ECO:0000313" key="3">
    <source>
        <dbReference type="Proteomes" id="UP000095705"/>
    </source>
</evidence>
<dbReference type="EMBL" id="MEHK01000002">
    <property type="protein sequence ID" value="OEJ22255.1"/>
    <property type="molecule type" value="Genomic_DNA"/>
</dbReference>
<feature type="region of interest" description="Disordered" evidence="1">
    <location>
        <begin position="1"/>
        <end position="23"/>
    </location>
</feature>
<accession>A0A1E5NZP5</accession>
<dbReference type="Gene3D" id="2.180.10.10">
    <property type="entry name" value="RHS repeat-associated core"/>
    <property type="match status" value="2"/>
</dbReference>
<proteinExistence type="predicted"/>
<dbReference type="PANTHER" id="PTHR32305">
    <property type="match status" value="1"/>
</dbReference>
<organism evidence="2 3">
    <name type="scientific">Streptomyces subrutilus</name>
    <dbReference type="NCBI Taxonomy" id="36818"/>
    <lineage>
        <taxon>Bacteria</taxon>
        <taxon>Bacillati</taxon>
        <taxon>Actinomycetota</taxon>
        <taxon>Actinomycetes</taxon>
        <taxon>Kitasatosporales</taxon>
        <taxon>Streptomycetaceae</taxon>
        <taxon>Streptomyces</taxon>
    </lineage>
</organism>
<reference evidence="2 3" key="1">
    <citation type="submission" date="2016-08" db="EMBL/GenBank/DDBJ databases">
        <title>The complete genome of Streptomyces subrutilus 10-1-1.</title>
        <authorList>
            <person name="Chen X."/>
        </authorList>
    </citation>
    <scope>NUCLEOTIDE SEQUENCE [LARGE SCALE GENOMIC DNA]</scope>
    <source>
        <strain evidence="2 3">10-1-1</strain>
    </source>
</reference>
<dbReference type="InterPro" id="IPR022385">
    <property type="entry name" value="Rhs_assc_core"/>
</dbReference>
<dbReference type="InterPro" id="IPR031325">
    <property type="entry name" value="RHS_repeat"/>
</dbReference>
<keyword evidence="3" id="KW-1185">Reference proteome</keyword>
<protein>
    <submittedName>
        <fullName evidence="2">Sugar-binding protein</fullName>
    </submittedName>
</protein>